<organism evidence="1 2">
    <name type="scientific">Sphenostylis stenocarpa</name>
    <dbReference type="NCBI Taxonomy" id="92480"/>
    <lineage>
        <taxon>Eukaryota</taxon>
        <taxon>Viridiplantae</taxon>
        <taxon>Streptophyta</taxon>
        <taxon>Embryophyta</taxon>
        <taxon>Tracheophyta</taxon>
        <taxon>Spermatophyta</taxon>
        <taxon>Magnoliopsida</taxon>
        <taxon>eudicotyledons</taxon>
        <taxon>Gunneridae</taxon>
        <taxon>Pentapetalae</taxon>
        <taxon>rosids</taxon>
        <taxon>fabids</taxon>
        <taxon>Fabales</taxon>
        <taxon>Fabaceae</taxon>
        <taxon>Papilionoideae</taxon>
        <taxon>50 kb inversion clade</taxon>
        <taxon>NPAAA clade</taxon>
        <taxon>indigoferoid/millettioid clade</taxon>
        <taxon>Phaseoleae</taxon>
        <taxon>Sphenostylis</taxon>
    </lineage>
</organism>
<proteinExistence type="predicted"/>
<name>A0AA86TDV7_9FABA</name>
<dbReference type="Proteomes" id="UP001189624">
    <property type="component" value="Chromosome 8"/>
</dbReference>
<evidence type="ECO:0000313" key="2">
    <source>
        <dbReference type="Proteomes" id="UP001189624"/>
    </source>
</evidence>
<sequence length="98" mass="10784">MGATCVDPASLGSHTVSTLKQPTSMNHRDRCNHPIIYMFTTTMSVPSLYTRSSFVAFVVSALSVRNLGVNETQLGLLGGYVGRLWNIKMLLLSMYVLD</sequence>
<protein>
    <submittedName>
        <fullName evidence="1">Uncharacterized protein</fullName>
    </submittedName>
</protein>
<gene>
    <name evidence="1" type="ORF">AYBTSS11_LOCUS24071</name>
</gene>
<dbReference type="AlphaFoldDB" id="A0AA86TDV7"/>
<dbReference type="EMBL" id="OY731405">
    <property type="protein sequence ID" value="CAJ1972059.1"/>
    <property type="molecule type" value="Genomic_DNA"/>
</dbReference>
<evidence type="ECO:0000313" key="1">
    <source>
        <dbReference type="EMBL" id="CAJ1972059.1"/>
    </source>
</evidence>
<keyword evidence="2" id="KW-1185">Reference proteome</keyword>
<accession>A0AA86TDV7</accession>
<reference evidence="1" key="1">
    <citation type="submission" date="2023-10" db="EMBL/GenBank/DDBJ databases">
        <authorList>
            <person name="Domelevo Entfellner J.-B."/>
        </authorList>
    </citation>
    <scope>NUCLEOTIDE SEQUENCE</scope>
</reference>
<dbReference type="Gramene" id="rna-AYBTSS11_LOCUS24071">
    <property type="protein sequence ID" value="CAJ1972059.1"/>
    <property type="gene ID" value="gene-AYBTSS11_LOCUS24071"/>
</dbReference>